<dbReference type="AlphaFoldDB" id="A0A4D7C5A4"/>
<dbReference type="Proteomes" id="UP000298714">
    <property type="component" value="Chromosome"/>
</dbReference>
<evidence type="ECO:0000256" key="1">
    <source>
        <dbReference type="SAM" id="Phobius"/>
    </source>
</evidence>
<feature type="transmembrane region" description="Helical" evidence="1">
    <location>
        <begin position="43"/>
        <end position="65"/>
    </location>
</feature>
<reference evidence="4" key="1">
    <citation type="submission" date="2019-04" db="EMBL/GenBank/DDBJ databases">
        <title>Complete genome sequence of Sphingomonas sp. W1-2-3.</title>
        <authorList>
            <person name="Im W.T."/>
        </authorList>
    </citation>
    <scope>NUCLEOTIDE SEQUENCE [LARGE SCALE GENOMIC DNA]</scope>
    <source>
        <strain evidence="4">W1-2-3</strain>
    </source>
</reference>
<accession>A0A4D7C5A4</accession>
<feature type="domain" description="DUF5930" evidence="2">
    <location>
        <begin position="6"/>
        <end position="56"/>
    </location>
</feature>
<proteinExistence type="predicted"/>
<evidence type="ECO:0000313" key="3">
    <source>
        <dbReference type="EMBL" id="QCI78745.1"/>
    </source>
</evidence>
<keyword evidence="1" id="KW-1133">Transmembrane helix</keyword>
<name>A0A4D7C5A4_9SPHN</name>
<organism evidence="3 4">
    <name type="scientific">Hankyongella ginsenosidimutans</name>
    <dbReference type="NCBI Taxonomy" id="1763828"/>
    <lineage>
        <taxon>Bacteria</taxon>
        <taxon>Pseudomonadati</taxon>
        <taxon>Pseudomonadota</taxon>
        <taxon>Alphaproteobacteria</taxon>
        <taxon>Sphingomonadales</taxon>
        <taxon>Sphingomonadaceae</taxon>
        <taxon>Hankyongella</taxon>
    </lineage>
</organism>
<dbReference type="KEGG" id="hgn:E6W36_01190"/>
<evidence type="ECO:0000313" key="4">
    <source>
        <dbReference type="Proteomes" id="UP000298714"/>
    </source>
</evidence>
<keyword evidence="4" id="KW-1185">Reference proteome</keyword>
<dbReference type="Pfam" id="PF19353">
    <property type="entry name" value="DUF5930"/>
    <property type="match status" value="1"/>
</dbReference>
<protein>
    <recommendedName>
        <fullName evidence="2">DUF5930 domain-containing protein</fullName>
    </recommendedName>
</protein>
<dbReference type="InterPro" id="IPR045974">
    <property type="entry name" value="DUF5930"/>
</dbReference>
<keyword evidence="1" id="KW-0472">Membrane</keyword>
<gene>
    <name evidence="3" type="ORF">E6W36_01190</name>
</gene>
<keyword evidence="1" id="KW-0812">Transmembrane</keyword>
<evidence type="ECO:0000259" key="2">
    <source>
        <dbReference type="Pfam" id="PF19353"/>
    </source>
</evidence>
<dbReference type="RefSeq" id="WP_222873505.1">
    <property type="nucleotide sequence ID" value="NZ_CP039704.1"/>
</dbReference>
<sequence>MLSFERLYAPVRAWLHRVLPEHQIYFRSQGQVRFIRVSTRLQVAGIVAATLVTGWVGSTVAAYYLRSGL</sequence>
<dbReference type="EMBL" id="CP039704">
    <property type="protein sequence ID" value="QCI78745.1"/>
    <property type="molecule type" value="Genomic_DNA"/>
</dbReference>